<dbReference type="Proteomes" id="UP000269265">
    <property type="component" value="Unassembled WGS sequence"/>
</dbReference>
<comment type="caution">
    <text evidence="4">The sequence shown here is derived from an EMBL/GenBank/DDBJ whole genome shotgun (WGS) entry which is preliminary data.</text>
</comment>
<proteinExistence type="predicted"/>
<gene>
    <name evidence="4" type="ORF">EIP75_01510</name>
</gene>
<keyword evidence="5" id="KW-1185">Reference proteome</keyword>
<dbReference type="PANTHER" id="PTHR44591">
    <property type="entry name" value="STRESS RESPONSE REGULATOR PROTEIN 1"/>
    <property type="match status" value="1"/>
</dbReference>
<dbReference type="RefSeq" id="WP_125241431.1">
    <property type="nucleotide sequence ID" value="NZ_RSED01000001.1"/>
</dbReference>
<dbReference type="Pfam" id="PF00072">
    <property type="entry name" value="Response_reg"/>
    <property type="match status" value="1"/>
</dbReference>
<dbReference type="InterPro" id="IPR011006">
    <property type="entry name" value="CheY-like_superfamily"/>
</dbReference>
<evidence type="ECO:0000313" key="4">
    <source>
        <dbReference type="EMBL" id="RRS06288.1"/>
    </source>
</evidence>
<reference evidence="4 5" key="1">
    <citation type="submission" date="2018-12" db="EMBL/GenBank/DDBJ databases">
        <title>The whole draft genome of Aquabacterium sp. SJQ9.</title>
        <authorList>
            <person name="Sun L."/>
            <person name="Gao X."/>
            <person name="Chen W."/>
            <person name="Huang K."/>
        </authorList>
    </citation>
    <scope>NUCLEOTIDE SEQUENCE [LARGE SCALE GENOMIC DNA]</scope>
    <source>
        <strain evidence="4 5">SJQ9</strain>
    </source>
</reference>
<evidence type="ECO:0000313" key="5">
    <source>
        <dbReference type="Proteomes" id="UP000269265"/>
    </source>
</evidence>
<protein>
    <submittedName>
        <fullName evidence="4">Response regulator</fullName>
    </submittedName>
</protein>
<keyword evidence="1 2" id="KW-0597">Phosphoprotein</keyword>
<dbReference type="AlphaFoldDB" id="A0A426VHA4"/>
<feature type="modified residue" description="4-aspartylphosphate" evidence="2">
    <location>
        <position position="51"/>
    </location>
</feature>
<name>A0A426VHA4_9BURK</name>
<dbReference type="Gene3D" id="3.40.50.2300">
    <property type="match status" value="1"/>
</dbReference>
<organism evidence="4 5">
    <name type="scientific">Aquabacterium soli</name>
    <dbReference type="NCBI Taxonomy" id="2493092"/>
    <lineage>
        <taxon>Bacteria</taxon>
        <taxon>Pseudomonadati</taxon>
        <taxon>Pseudomonadota</taxon>
        <taxon>Betaproteobacteria</taxon>
        <taxon>Burkholderiales</taxon>
        <taxon>Aquabacterium</taxon>
    </lineage>
</organism>
<accession>A0A426VHA4</accession>
<dbReference type="InterPro" id="IPR001789">
    <property type="entry name" value="Sig_transdc_resp-reg_receiver"/>
</dbReference>
<evidence type="ECO:0000259" key="3">
    <source>
        <dbReference type="PROSITE" id="PS50110"/>
    </source>
</evidence>
<dbReference type="InterPro" id="IPR050595">
    <property type="entry name" value="Bact_response_regulator"/>
</dbReference>
<dbReference type="PROSITE" id="PS50110">
    <property type="entry name" value="RESPONSE_REGULATORY"/>
    <property type="match status" value="1"/>
</dbReference>
<feature type="domain" description="Response regulatory" evidence="3">
    <location>
        <begin position="2"/>
        <end position="114"/>
    </location>
</feature>
<dbReference type="SMART" id="SM00448">
    <property type="entry name" value="REC"/>
    <property type="match status" value="1"/>
</dbReference>
<dbReference type="PANTHER" id="PTHR44591:SF25">
    <property type="entry name" value="CHEMOTAXIS TWO-COMPONENT RESPONSE REGULATOR"/>
    <property type="match status" value="1"/>
</dbReference>
<dbReference type="GO" id="GO:0000160">
    <property type="term" value="P:phosphorelay signal transduction system"/>
    <property type="evidence" value="ECO:0007669"/>
    <property type="project" value="InterPro"/>
</dbReference>
<dbReference type="SUPFAM" id="SSF52172">
    <property type="entry name" value="CheY-like"/>
    <property type="match status" value="1"/>
</dbReference>
<evidence type="ECO:0000256" key="2">
    <source>
        <dbReference type="PROSITE-ProRule" id="PRU00169"/>
    </source>
</evidence>
<evidence type="ECO:0000256" key="1">
    <source>
        <dbReference type="ARBA" id="ARBA00022553"/>
    </source>
</evidence>
<dbReference type="EMBL" id="RSED01000001">
    <property type="protein sequence ID" value="RRS06288.1"/>
    <property type="molecule type" value="Genomic_DNA"/>
</dbReference>
<dbReference type="OrthoDB" id="9802155at2"/>
<sequence>MKIIYIEDAPDVRDMVEMLLQSWGHDVRAFESAEAGTEALQSSQLDLLISDLELPGMSGLELMRQVMAVNAHVHGLLLTGHRAEMYRPHLPERVHILSKPFDVDELQRLLDGLTPAS</sequence>